<accession>A0A380THY5</accession>
<feature type="domain" description="Cyclic nucleotide-binding" evidence="2">
    <location>
        <begin position="19"/>
        <end position="133"/>
    </location>
</feature>
<gene>
    <name evidence="4" type="ORF">DF3PB_570002</name>
</gene>
<proteinExistence type="predicted"/>
<reference evidence="4" key="1">
    <citation type="submission" date="2018-07" db="EMBL/GenBank/DDBJ databases">
        <authorList>
            <person name="Quirk P.G."/>
            <person name="Krulwich T.A."/>
        </authorList>
    </citation>
    <scope>NUCLEOTIDE SEQUENCE</scope>
</reference>
<dbReference type="Gene3D" id="3.10.580.10">
    <property type="entry name" value="CBS-domain"/>
    <property type="match status" value="1"/>
</dbReference>
<feature type="domain" description="CBS" evidence="3">
    <location>
        <begin position="222"/>
        <end position="278"/>
    </location>
</feature>
<evidence type="ECO:0000259" key="2">
    <source>
        <dbReference type="PROSITE" id="PS50042"/>
    </source>
</evidence>
<dbReference type="AlphaFoldDB" id="A0A380THY5"/>
<dbReference type="InterPro" id="IPR046342">
    <property type="entry name" value="CBS_dom_sf"/>
</dbReference>
<evidence type="ECO:0000256" key="1">
    <source>
        <dbReference type="ARBA" id="ARBA00023122"/>
    </source>
</evidence>
<protein>
    <submittedName>
        <fullName evidence="4">Putative signal-transduction protein containing cAMP-binding and CBS domains</fullName>
    </submittedName>
</protein>
<dbReference type="SMART" id="SM00116">
    <property type="entry name" value="CBS"/>
    <property type="match status" value="2"/>
</dbReference>
<evidence type="ECO:0000259" key="3">
    <source>
        <dbReference type="PROSITE" id="PS51371"/>
    </source>
</evidence>
<dbReference type="PANTHER" id="PTHR43080:SF2">
    <property type="entry name" value="CBS DOMAIN-CONTAINING PROTEIN"/>
    <property type="match status" value="1"/>
</dbReference>
<name>A0A380THY5_9ZZZZ</name>
<dbReference type="Gene3D" id="2.60.120.10">
    <property type="entry name" value="Jelly Rolls"/>
    <property type="match status" value="1"/>
</dbReference>
<dbReference type="GO" id="GO:0008773">
    <property type="term" value="F:[protein-PII] uridylyltransferase activity"/>
    <property type="evidence" value="ECO:0007669"/>
    <property type="project" value="InterPro"/>
</dbReference>
<dbReference type="InterPro" id="IPR000644">
    <property type="entry name" value="CBS_dom"/>
</dbReference>
<dbReference type="InterPro" id="IPR005105">
    <property type="entry name" value="GlnD_Uridyltrans_N"/>
</dbReference>
<evidence type="ECO:0000313" key="4">
    <source>
        <dbReference type="EMBL" id="SUS08060.1"/>
    </source>
</evidence>
<dbReference type="InterPro" id="IPR000595">
    <property type="entry name" value="cNMP-bd_dom"/>
</dbReference>
<dbReference type="InterPro" id="IPR018490">
    <property type="entry name" value="cNMP-bd_dom_sf"/>
</dbReference>
<dbReference type="InterPro" id="IPR051257">
    <property type="entry name" value="Diverse_CBS-Domain"/>
</dbReference>
<dbReference type="PROSITE" id="PS50042">
    <property type="entry name" value="CNMP_BINDING_3"/>
    <property type="match status" value="1"/>
</dbReference>
<dbReference type="SUPFAM" id="SSF54631">
    <property type="entry name" value="CBS-domain pair"/>
    <property type="match status" value="1"/>
</dbReference>
<keyword evidence="1" id="KW-0129">CBS domain</keyword>
<dbReference type="Pfam" id="PF00571">
    <property type="entry name" value="CBS"/>
    <property type="match status" value="2"/>
</dbReference>
<dbReference type="Pfam" id="PF03445">
    <property type="entry name" value="DUF294"/>
    <property type="match status" value="1"/>
</dbReference>
<dbReference type="Pfam" id="PF10335">
    <property type="entry name" value="DUF294_C"/>
    <property type="match status" value="1"/>
</dbReference>
<dbReference type="CDD" id="cd05401">
    <property type="entry name" value="NT_GlnE_GlnD_like"/>
    <property type="match status" value="1"/>
</dbReference>
<dbReference type="InterPro" id="IPR018821">
    <property type="entry name" value="DUF294_put_nucleoTrafse_sb-bd"/>
</dbReference>
<dbReference type="SUPFAM" id="SSF51206">
    <property type="entry name" value="cAMP-binding domain-like"/>
    <property type="match status" value="1"/>
</dbReference>
<dbReference type="PROSITE" id="PS51371">
    <property type="entry name" value="CBS"/>
    <property type="match status" value="1"/>
</dbReference>
<dbReference type="InterPro" id="IPR014710">
    <property type="entry name" value="RmlC-like_jellyroll"/>
</dbReference>
<dbReference type="EMBL" id="UIDG01000523">
    <property type="protein sequence ID" value="SUS08060.1"/>
    <property type="molecule type" value="Genomic_DNA"/>
</dbReference>
<dbReference type="PANTHER" id="PTHR43080">
    <property type="entry name" value="CBS DOMAIN-CONTAINING PROTEIN CBSX3, MITOCHONDRIAL"/>
    <property type="match status" value="1"/>
</dbReference>
<sequence>MPAVSAITDPGDWLRTIVPFDRLNAAEQAEAAGVVQTAHYGAGEMVLPRWRVPGRLFVVADGLIEEHDAIGIVDRFGPGQAFDYRAIVQGRTESTFIARQTTTCVTLPTAVIQALIRGNSALQSFWDEELIRKADALIALQQQREAGSLLLIRLGDASLHPPLFVGAATTLQSAVEQMKQHGTSYVLVRRDDGRVGIFTGRDVREKSVLMGLDSSTPIAGIASYDLASLDREDFLFNALVMMTERAIRHVVVTDGRDIVGVFEQADLLRYVGDSSFAIANRVERASTVAELEQAGRAIPRLIAALHGRGVKPRYIARVVTDLNRRIFRRLFEQVVPADIRAEACLMVMGSEGRAEQLLPTDQDNAVIFGSPPDRARTDAPLQAFSQALCKMGYPPCPGNVMVSNPAWAREQAAYRRDLAHWLFDGKPEGLLNLAIFYDAAAVAGDEKLLKGLKEDLFDLLQREGTHVGYFAKATLQFPLPLGFLGRFVVEKAPPHAGQLDIKKGGLFPIVHGVRSLALEHAIRETNTISRIQTLASEGSFTDSFAADLIEAFDFMSMLRLRAQLERPQTGTATDNYIAPASLSKLERGLLLASLKVVDELRKSLRYHFKMELIT</sequence>
<organism evidence="4">
    <name type="scientific">metagenome</name>
    <dbReference type="NCBI Taxonomy" id="256318"/>
    <lineage>
        <taxon>unclassified sequences</taxon>
        <taxon>metagenomes</taxon>
    </lineage>
</organism>